<protein>
    <submittedName>
        <fullName evidence="3">Uncharacterized protein</fullName>
    </submittedName>
</protein>
<sequence length="1112" mass="120422">METEPPALPSGRLRELSVFLDGDARGEAALLREKKRLAATSFEPEPGVCTPDAAVTSPPIRYETTLFSSLPGSPSVAAEPLDSTSPDTALETKVFLEAQSRRLSLASFDPTSLFLRSPPLSSLSSSSSHCSSSSSSSSSPSSSSSSASSASSSVHSPRKSIETLSSPSGASSVYRQPRANERPSMKRQRPPALVVPSVVRHGGADPREKTGGEPSPQRVSPQRVSPQRVSPKRVSPQRGQHSRSLPPLPPSTSQRMPDRSAPSVASPRSLVSTKGAAKGAPKERTPVRDELSKRKERNADLRANSAAKAALSFASNLVSSSPGESSSDAGSEENVKVSPRKKKGGSADALAPSSLGETSTSLLEKESCGAKEERCGVKKPGESRGRGATRTCMRLTVCQQTAPAPRSPPPPRPHLILPAVLGDPIFSVDLDAGVGVVAGSLLGRVSAHLFGRQGQPSGDSGVSAPCSPPLALLFASPAKAKRASFSRQRVKRFLAAMPGTESFASVKNAAEKTRRVASSVLWNSLHPTAVTRPPPLHPHCYCQESEKKKVQETAEEREEREERESKARQEDRREREPRGAEGPEGNADETYANGIRRGGKATAGRRSDGGESEETGRKAKGGRSRGGRGTGQTETEVEGCLENGEVESKVETRLRDWRRMRTLLAPLLPLRMFKRKKTEKKEEEASCLCTTLLGLFVLFAAYGDDACSCVSISPTCTYAVFGMNEIVRWGSDSLKCLGGERVSPSQFAPHRASHSSTTFFVSRHPLRASRRSLTEGGRIFAGGGGVGMVISLGCDAYADLQRFFCIPLWKSLEANSMVVVDFDGTFLLCVMGDCISRSRYFYLVDLRGACTREFKENYGWAASRKNLVHKFVAYRREAPKHFALAKLFRNSFVLVCEDSSANRIAVYDASASILQHSKERQRHAEEVRRKRECQSKEEDAELEDLPPWDEDALCDDAAEGGSWDADNFDPTKNPVMPIDRASPVHTFLGHLTSIVAVDASREDDLLLSLGSDAKLFLWRWKFTAPLMVFDCSPASFSLGWPWVLVSHEDMVAFSCDHGVYAMQLSRNTQPRSRRMPLSRSGKNVSSLTGGDFKREVTGTVPAAETEPCTRGN</sequence>
<feature type="region of interest" description="Disordered" evidence="2">
    <location>
        <begin position="924"/>
        <end position="943"/>
    </location>
</feature>
<feature type="region of interest" description="Disordered" evidence="2">
    <location>
        <begin position="118"/>
        <end position="387"/>
    </location>
</feature>
<name>A0A086L0K1_TOXGO</name>
<dbReference type="EMBL" id="AEYI02000353">
    <property type="protein sequence ID" value="KFG50169.1"/>
    <property type="molecule type" value="Genomic_DNA"/>
</dbReference>
<feature type="compositionally biased region" description="Basic and acidic residues" evidence="2">
    <location>
        <begin position="280"/>
        <end position="300"/>
    </location>
</feature>
<feature type="compositionally biased region" description="Polar residues" evidence="2">
    <location>
        <begin position="217"/>
        <end position="228"/>
    </location>
</feature>
<evidence type="ECO:0000313" key="3">
    <source>
        <dbReference type="EMBL" id="KFG50169.1"/>
    </source>
</evidence>
<feature type="compositionally biased region" description="Basic and acidic residues" evidence="2">
    <location>
        <begin position="363"/>
        <end position="385"/>
    </location>
</feature>
<feature type="region of interest" description="Disordered" evidence="2">
    <location>
        <begin position="528"/>
        <end position="642"/>
    </location>
</feature>
<feature type="compositionally biased region" description="Low complexity" evidence="2">
    <location>
        <begin position="301"/>
        <end position="329"/>
    </location>
</feature>
<proteinExistence type="predicted"/>
<dbReference type="InterPro" id="IPR001680">
    <property type="entry name" value="WD40_rpt"/>
</dbReference>
<evidence type="ECO:0000313" key="4">
    <source>
        <dbReference type="Proteomes" id="UP000028828"/>
    </source>
</evidence>
<evidence type="ECO:0000256" key="1">
    <source>
        <dbReference type="PROSITE-ProRule" id="PRU00221"/>
    </source>
</evidence>
<organism evidence="3 4">
    <name type="scientific">Toxoplasma gondii p89</name>
    <dbReference type="NCBI Taxonomy" id="943119"/>
    <lineage>
        <taxon>Eukaryota</taxon>
        <taxon>Sar</taxon>
        <taxon>Alveolata</taxon>
        <taxon>Apicomplexa</taxon>
        <taxon>Conoidasida</taxon>
        <taxon>Coccidia</taxon>
        <taxon>Eucoccidiorida</taxon>
        <taxon>Eimeriorina</taxon>
        <taxon>Sarcocystidae</taxon>
        <taxon>Toxoplasma</taxon>
    </lineage>
</organism>
<feature type="compositionally biased region" description="Low complexity" evidence="2">
    <location>
        <begin position="353"/>
        <end position="362"/>
    </location>
</feature>
<dbReference type="Proteomes" id="UP000028828">
    <property type="component" value="Unassembled WGS sequence"/>
</dbReference>
<feature type="compositionally biased region" description="Basic and acidic residues" evidence="2">
    <location>
        <begin position="924"/>
        <end position="937"/>
    </location>
</feature>
<dbReference type="AlphaFoldDB" id="A0A086L0K1"/>
<feature type="repeat" description="WD" evidence="1">
    <location>
        <begin position="987"/>
        <end position="1018"/>
    </location>
</feature>
<dbReference type="InterPro" id="IPR036322">
    <property type="entry name" value="WD40_repeat_dom_sf"/>
</dbReference>
<comment type="caution">
    <text evidence="3">The sequence shown here is derived from an EMBL/GenBank/DDBJ whole genome shotgun (WGS) entry which is preliminary data.</text>
</comment>
<feature type="compositionally biased region" description="Basic and acidic residues" evidence="2">
    <location>
        <begin position="544"/>
        <end position="554"/>
    </location>
</feature>
<feature type="compositionally biased region" description="Basic and acidic residues" evidence="2">
    <location>
        <begin position="202"/>
        <end position="211"/>
    </location>
</feature>
<dbReference type="OrthoDB" id="333619at2759"/>
<feature type="compositionally biased region" description="Polar residues" evidence="2">
    <location>
        <begin position="162"/>
        <end position="174"/>
    </location>
</feature>
<evidence type="ECO:0000256" key="2">
    <source>
        <dbReference type="SAM" id="MobiDB-lite"/>
    </source>
</evidence>
<feature type="compositionally biased region" description="Low complexity" evidence="2">
    <location>
        <begin position="118"/>
        <end position="155"/>
    </location>
</feature>
<dbReference type="InterPro" id="IPR015943">
    <property type="entry name" value="WD40/YVTN_repeat-like_dom_sf"/>
</dbReference>
<dbReference type="Gene3D" id="2.130.10.10">
    <property type="entry name" value="YVTN repeat-like/Quinoprotein amine dehydrogenase"/>
    <property type="match status" value="1"/>
</dbReference>
<dbReference type="SUPFAM" id="SSF50978">
    <property type="entry name" value="WD40 repeat-like"/>
    <property type="match status" value="1"/>
</dbReference>
<dbReference type="VEuPathDB" id="ToxoDB:TGP89_312840"/>
<feature type="compositionally biased region" description="Basic and acidic residues" evidence="2">
    <location>
        <begin position="560"/>
        <end position="581"/>
    </location>
</feature>
<keyword evidence="1" id="KW-0853">WD repeat</keyword>
<feature type="compositionally biased region" description="Basic and acidic residues" evidence="2">
    <location>
        <begin position="605"/>
        <end position="617"/>
    </location>
</feature>
<dbReference type="PROSITE" id="PS50082">
    <property type="entry name" value="WD_REPEATS_2"/>
    <property type="match status" value="1"/>
</dbReference>
<accession>A0A086L0K1</accession>
<reference evidence="3 4" key="1">
    <citation type="submission" date="2014-03" db="EMBL/GenBank/DDBJ databases">
        <authorList>
            <person name="Sibley D."/>
            <person name="Venepally P."/>
            <person name="Karamycheva S."/>
            <person name="Hadjithomas M."/>
            <person name="Khan A."/>
            <person name="Brunk B."/>
            <person name="Roos D."/>
            <person name="Caler E."/>
            <person name="Lorenzi H."/>
        </authorList>
    </citation>
    <scope>NUCLEOTIDE SEQUENCE [LARGE SCALE GENOMIC DNA]</scope>
    <source>
        <strain evidence="4">p89</strain>
    </source>
</reference>
<gene>
    <name evidence="3" type="ORF">TGP89_312840</name>
</gene>
<feature type="region of interest" description="Disordered" evidence="2">
    <location>
        <begin position="1070"/>
        <end position="1112"/>
    </location>
</feature>